<accession>A0A9P4HC46</accession>
<evidence type="ECO:0000313" key="3">
    <source>
        <dbReference type="Proteomes" id="UP000799777"/>
    </source>
</evidence>
<keyword evidence="3" id="KW-1185">Reference proteome</keyword>
<feature type="compositionally biased region" description="Basic and acidic residues" evidence="1">
    <location>
        <begin position="317"/>
        <end position="326"/>
    </location>
</feature>
<evidence type="ECO:0000256" key="1">
    <source>
        <dbReference type="SAM" id="MobiDB-lite"/>
    </source>
</evidence>
<dbReference type="Gene3D" id="3.30.710.10">
    <property type="entry name" value="Potassium Channel Kv1.1, Chain A"/>
    <property type="match status" value="1"/>
</dbReference>
<proteinExistence type="predicted"/>
<sequence length="383" mass="41806">PYADAEIVTLLVGSDALRFDVHGTLLKQSPVLATEFFLQSANGRQQLKLPEIEASTAHTLVHYLYTSTYQALNATAQAGISTLFNYKLSTCVYCAAISYKLPGLAELAKDKIATFGEGVSISHILSVARDHAFPALAEDETWYSDYLQDVIKRAMAEDPEPFRRPDFITQIQGNSKLLQVVWTTVVSDLAAGPSTAQPASEEVATPVAETVSSTDELKPEDQEEVMSEEVREKAAVDESPQVLAANDDASDAPYAESTTTLNTTQEEVYKLDDIEPTVETLQTLEPFTDEIGFEKSKMYQMGKKEAGAELQSPVATEQERLSHNRSDSVMQAEENAVDPDKTEAGEIETVEEVIPLVVNGSGEAAAVSKTKKKSKKKKNSIVF</sequence>
<gene>
    <name evidence="2" type="ORF">EK21DRAFT_62247</name>
</gene>
<evidence type="ECO:0000313" key="2">
    <source>
        <dbReference type="EMBL" id="KAF2031915.1"/>
    </source>
</evidence>
<dbReference type="PANTHER" id="PTHR37538:SF4">
    <property type="entry name" value="PITSLRE SERINE_THREONINE-PROTEIN KINASE CDC2L1"/>
    <property type="match status" value="1"/>
</dbReference>
<dbReference type="EMBL" id="ML978177">
    <property type="protein sequence ID" value="KAF2031915.1"/>
    <property type="molecule type" value="Genomic_DNA"/>
</dbReference>
<dbReference type="InterPro" id="IPR011333">
    <property type="entry name" value="SKP1/BTB/POZ_sf"/>
</dbReference>
<organism evidence="2 3">
    <name type="scientific">Setomelanomma holmii</name>
    <dbReference type="NCBI Taxonomy" id="210430"/>
    <lineage>
        <taxon>Eukaryota</taxon>
        <taxon>Fungi</taxon>
        <taxon>Dikarya</taxon>
        <taxon>Ascomycota</taxon>
        <taxon>Pezizomycotina</taxon>
        <taxon>Dothideomycetes</taxon>
        <taxon>Pleosporomycetidae</taxon>
        <taxon>Pleosporales</taxon>
        <taxon>Pleosporineae</taxon>
        <taxon>Phaeosphaeriaceae</taxon>
        <taxon>Setomelanomma</taxon>
    </lineage>
</organism>
<feature type="compositionally biased region" description="Basic residues" evidence="1">
    <location>
        <begin position="369"/>
        <end position="383"/>
    </location>
</feature>
<dbReference type="Proteomes" id="UP000799777">
    <property type="component" value="Unassembled WGS sequence"/>
</dbReference>
<protein>
    <recommendedName>
        <fullName evidence="4">BTB domain-containing protein</fullName>
    </recommendedName>
</protein>
<dbReference type="AlphaFoldDB" id="A0A9P4HC46"/>
<reference evidence="2" key="1">
    <citation type="journal article" date="2020" name="Stud. Mycol.">
        <title>101 Dothideomycetes genomes: a test case for predicting lifestyles and emergence of pathogens.</title>
        <authorList>
            <person name="Haridas S."/>
            <person name="Albert R."/>
            <person name="Binder M."/>
            <person name="Bloem J."/>
            <person name="Labutti K."/>
            <person name="Salamov A."/>
            <person name="Andreopoulos B."/>
            <person name="Baker S."/>
            <person name="Barry K."/>
            <person name="Bills G."/>
            <person name="Bluhm B."/>
            <person name="Cannon C."/>
            <person name="Castanera R."/>
            <person name="Culley D."/>
            <person name="Daum C."/>
            <person name="Ezra D."/>
            <person name="Gonzalez J."/>
            <person name="Henrissat B."/>
            <person name="Kuo A."/>
            <person name="Liang C."/>
            <person name="Lipzen A."/>
            <person name="Lutzoni F."/>
            <person name="Magnuson J."/>
            <person name="Mondo S."/>
            <person name="Nolan M."/>
            <person name="Ohm R."/>
            <person name="Pangilinan J."/>
            <person name="Park H.-J."/>
            <person name="Ramirez L."/>
            <person name="Alfaro M."/>
            <person name="Sun H."/>
            <person name="Tritt A."/>
            <person name="Yoshinaga Y."/>
            <person name="Zwiers L.-H."/>
            <person name="Turgeon B."/>
            <person name="Goodwin S."/>
            <person name="Spatafora J."/>
            <person name="Crous P."/>
            <person name="Grigoriev I."/>
        </authorList>
    </citation>
    <scope>NUCLEOTIDE SEQUENCE</scope>
    <source>
        <strain evidence="2">CBS 110217</strain>
    </source>
</reference>
<dbReference type="OrthoDB" id="3594103at2759"/>
<dbReference type="PANTHER" id="PTHR37538">
    <property type="entry name" value="BTB DOMAIN-CONTAINING PROTEIN"/>
    <property type="match status" value="1"/>
</dbReference>
<comment type="caution">
    <text evidence="2">The sequence shown here is derived from an EMBL/GenBank/DDBJ whole genome shotgun (WGS) entry which is preliminary data.</text>
</comment>
<feature type="region of interest" description="Disordered" evidence="1">
    <location>
        <begin position="364"/>
        <end position="383"/>
    </location>
</feature>
<evidence type="ECO:0008006" key="4">
    <source>
        <dbReference type="Google" id="ProtNLM"/>
    </source>
</evidence>
<feature type="region of interest" description="Disordered" evidence="1">
    <location>
        <begin position="305"/>
        <end position="345"/>
    </location>
</feature>
<feature type="non-terminal residue" evidence="2">
    <location>
        <position position="1"/>
    </location>
</feature>
<name>A0A9P4HC46_9PLEO</name>